<organism evidence="3 9">
    <name type="scientific">Rotaria magnacalcarata</name>
    <dbReference type="NCBI Taxonomy" id="392030"/>
    <lineage>
        <taxon>Eukaryota</taxon>
        <taxon>Metazoa</taxon>
        <taxon>Spiralia</taxon>
        <taxon>Gnathifera</taxon>
        <taxon>Rotifera</taxon>
        <taxon>Eurotatoria</taxon>
        <taxon>Bdelloidea</taxon>
        <taxon>Philodinida</taxon>
        <taxon>Philodinidae</taxon>
        <taxon>Rotaria</taxon>
    </lineage>
</organism>
<dbReference type="EMBL" id="CAJNOW010016453">
    <property type="protein sequence ID" value="CAF1650286.1"/>
    <property type="molecule type" value="Genomic_DNA"/>
</dbReference>
<evidence type="ECO:0000313" key="6">
    <source>
        <dbReference type="EMBL" id="CAF3840392.1"/>
    </source>
</evidence>
<dbReference type="EMBL" id="CAJOBJ010000759">
    <property type="protein sequence ID" value="CAF3842487.1"/>
    <property type="molecule type" value="Genomic_DNA"/>
</dbReference>
<evidence type="ECO:0000256" key="2">
    <source>
        <dbReference type="SAM" id="SignalP"/>
    </source>
</evidence>
<dbReference type="Proteomes" id="UP000663855">
    <property type="component" value="Unassembled WGS sequence"/>
</dbReference>
<dbReference type="Proteomes" id="UP000663834">
    <property type="component" value="Unassembled WGS sequence"/>
</dbReference>
<evidence type="ECO:0000313" key="3">
    <source>
        <dbReference type="EMBL" id="CAF1437260.1"/>
    </source>
</evidence>
<proteinExistence type="predicted"/>
<evidence type="ECO:0000313" key="4">
    <source>
        <dbReference type="EMBL" id="CAF1650286.1"/>
    </source>
</evidence>
<dbReference type="Proteomes" id="UP000681720">
    <property type="component" value="Unassembled WGS sequence"/>
</dbReference>
<comment type="caution">
    <text evidence="3">The sequence shown here is derived from an EMBL/GenBank/DDBJ whole genome shotgun (WGS) entry which is preliminary data.</text>
</comment>
<dbReference type="Proteomes" id="UP000663824">
    <property type="component" value="Unassembled WGS sequence"/>
</dbReference>
<feature type="chain" id="PRO_5036412043" description="ZP domain-containing protein" evidence="2">
    <location>
        <begin position="25"/>
        <end position="192"/>
    </location>
</feature>
<dbReference type="Proteomes" id="UP000676336">
    <property type="component" value="Unassembled WGS sequence"/>
</dbReference>
<feature type="transmembrane region" description="Helical" evidence="1">
    <location>
        <begin position="171"/>
        <end position="190"/>
    </location>
</feature>
<accession>A0A815NBV5</accession>
<evidence type="ECO:0000313" key="7">
    <source>
        <dbReference type="EMBL" id="CAF3842487.1"/>
    </source>
</evidence>
<keyword evidence="2" id="KW-0732">Signal</keyword>
<dbReference type="OrthoDB" id="10037230at2759"/>
<keyword evidence="1" id="KW-1133">Transmembrane helix</keyword>
<sequence length="192" mass="21453">MASSLQLHLFHVCFLTSFIDLASSKIGLPDRSTNESPIIELSIYPSAGAATERIQIRCEILQPTSSAPLSSSQFEPVYLSVKTGLVRPSGILIMFDDITDGCRLKRSDLNVDVCNASLILFHVTHTVLNETLDKIDYSCRKGSTTVISSYQIKKDQSARYYDQNYNSSSCLVHTSFLLVFVLFIHQIIIIRL</sequence>
<dbReference type="EMBL" id="CAJNRE010007870">
    <property type="protein sequence ID" value="CAF2068523.1"/>
    <property type="molecule type" value="Genomic_DNA"/>
</dbReference>
<dbReference type="EMBL" id="CAJOBH010001370">
    <property type="protein sequence ID" value="CAF3850771.1"/>
    <property type="molecule type" value="Genomic_DNA"/>
</dbReference>
<protein>
    <recommendedName>
        <fullName evidence="10">ZP domain-containing protein</fullName>
    </recommendedName>
</protein>
<keyword evidence="1" id="KW-0812">Transmembrane</keyword>
<evidence type="ECO:0000313" key="8">
    <source>
        <dbReference type="EMBL" id="CAF3850771.1"/>
    </source>
</evidence>
<reference evidence="3" key="1">
    <citation type="submission" date="2021-02" db="EMBL/GenBank/DDBJ databases">
        <authorList>
            <person name="Nowell W R."/>
        </authorList>
    </citation>
    <scope>NUCLEOTIDE SEQUENCE</scope>
</reference>
<evidence type="ECO:0000313" key="9">
    <source>
        <dbReference type="Proteomes" id="UP000663855"/>
    </source>
</evidence>
<keyword evidence="1" id="KW-0472">Membrane</keyword>
<feature type="signal peptide" evidence="2">
    <location>
        <begin position="1"/>
        <end position="24"/>
    </location>
</feature>
<evidence type="ECO:0008006" key="10">
    <source>
        <dbReference type="Google" id="ProtNLM"/>
    </source>
</evidence>
<evidence type="ECO:0000313" key="5">
    <source>
        <dbReference type="EMBL" id="CAF2068523.1"/>
    </source>
</evidence>
<gene>
    <name evidence="8" type="ORF">BYL167_LOCUS5845</name>
    <name evidence="3" type="ORF">CJN711_LOCUS23880</name>
    <name evidence="7" type="ORF">GIL414_LOCUS3474</name>
    <name evidence="4" type="ORF">KQP761_LOCUS29841</name>
    <name evidence="5" type="ORF">MBJ925_LOCUS16292</name>
    <name evidence="6" type="ORF">SMN809_LOCUS3405</name>
</gene>
<dbReference type="Proteomes" id="UP000681967">
    <property type="component" value="Unassembled WGS sequence"/>
</dbReference>
<dbReference type="AlphaFoldDB" id="A0A815NBV5"/>
<evidence type="ECO:0000256" key="1">
    <source>
        <dbReference type="SAM" id="Phobius"/>
    </source>
</evidence>
<name>A0A815NBV5_9BILA</name>
<dbReference type="EMBL" id="CAJOBI010000704">
    <property type="protein sequence ID" value="CAF3840392.1"/>
    <property type="molecule type" value="Genomic_DNA"/>
</dbReference>
<dbReference type="EMBL" id="CAJNOV010011117">
    <property type="protein sequence ID" value="CAF1437260.1"/>
    <property type="molecule type" value="Genomic_DNA"/>
</dbReference>